<comment type="subcellular location">
    <subcellularLocation>
        <location evidence="1">Cell outer membrane</location>
    </subcellularLocation>
</comment>
<organism evidence="8 9">
    <name type="scientific">Stigmatella erecta</name>
    <dbReference type="NCBI Taxonomy" id="83460"/>
    <lineage>
        <taxon>Bacteria</taxon>
        <taxon>Pseudomonadati</taxon>
        <taxon>Myxococcota</taxon>
        <taxon>Myxococcia</taxon>
        <taxon>Myxococcales</taxon>
        <taxon>Cystobacterineae</taxon>
        <taxon>Archangiaceae</taxon>
        <taxon>Stigmatella</taxon>
    </lineage>
</organism>
<dbReference type="Pfam" id="PF00691">
    <property type="entry name" value="OmpA"/>
    <property type="match status" value="1"/>
</dbReference>
<evidence type="ECO:0000313" key="9">
    <source>
        <dbReference type="Proteomes" id="UP000199181"/>
    </source>
</evidence>
<protein>
    <submittedName>
        <fullName evidence="8">Outer membrane protein OmpA</fullName>
    </submittedName>
</protein>
<feature type="compositionally biased region" description="Low complexity" evidence="5">
    <location>
        <begin position="64"/>
        <end position="80"/>
    </location>
</feature>
<feature type="region of interest" description="Disordered" evidence="5">
    <location>
        <begin position="40"/>
        <end position="80"/>
    </location>
</feature>
<dbReference type="PANTHER" id="PTHR30329:SF21">
    <property type="entry name" value="LIPOPROTEIN YIAD-RELATED"/>
    <property type="match status" value="1"/>
</dbReference>
<dbReference type="AlphaFoldDB" id="A0A1I0K4Z2"/>
<dbReference type="EMBL" id="FOIJ01000009">
    <property type="protein sequence ID" value="SEU18663.1"/>
    <property type="molecule type" value="Genomic_DNA"/>
</dbReference>
<dbReference type="PANTHER" id="PTHR30329">
    <property type="entry name" value="STATOR ELEMENT OF FLAGELLAR MOTOR COMPLEX"/>
    <property type="match status" value="1"/>
</dbReference>
<dbReference type="SUPFAM" id="SSF103088">
    <property type="entry name" value="OmpA-like"/>
    <property type="match status" value="1"/>
</dbReference>
<dbReference type="InterPro" id="IPR050330">
    <property type="entry name" value="Bact_OuterMem_StrucFunc"/>
</dbReference>
<keyword evidence="2 4" id="KW-0472">Membrane</keyword>
<dbReference type="InterPro" id="IPR006665">
    <property type="entry name" value="OmpA-like"/>
</dbReference>
<feature type="chain" id="PRO_5011486500" evidence="6">
    <location>
        <begin position="37"/>
        <end position="713"/>
    </location>
</feature>
<keyword evidence="6" id="KW-0732">Signal</keyword>
<dbReference type="Gene3D" id="3.30.1330.60">
    <property type="entry name" value="OmpA-like domain"/>
    <property type="match status" value="1"/>
</dbReference>
<keyword evidence="3" id="KW-0998">Cell outer membrane</keyword>
<gene>
    <name evidence="8" type="ORF">SAMN05443639_109118</name>
</gene>
<dbReference type="InterPro" id="IPR006690">
    <property type="entry name" value="OMPA-like_CS"/>
</dbReference>
<keyword evidence="9" id="KW-1185">Reference proteome</keyword>
<dbReference type="CDD" id="cd07185">
    <property type="entry name" value="OmpA_C-like"/>
    <property type="match status" value="1"/>
</dbReference>
<dbReference type="RefSeq" id="WP_093522359.1">
    <property type="nucleotide sequence ID" value="NZ_FOIJ01000009.1"/>
</dbReference>
<dbReference type="PRINTS" id="PR01021">
    <property type="entry name" value="OMPADOMAIN"/>
</dbReference>
<dbReference type="InterPro" id="IPR008969">
    <property type="entry name" value="CarboxyPept-like_regulatory"/>
</dbReference>
<evidence type="ECO:0000313" key="8">
    <source>
        <dbReference type="EMBL" id="SEU18663.1"/>
    </source>
</evidence>
<evidence type="ECO:0000256" key="1">
    <source>
        <dbReference type="ARBA" id="ARBA00004442"/>
    </source>
</evidence>
<dbReference type="InterPro" id="IPR006664">
    <property type="entry name" value="OMP_bac"/>
</dbReference>
<name>A0A1I0K4Z2_9BACT</name>
<evidence type="ECO:0000256" key="5">
    <source>
        <dbReference type="SAM" id="MobiDB-lite"/>
    </source>
</evidence>
<evidence type="ECO:0000256" key="4">
    <source>
        <dbReference type="PROSITE-ProRule" id="PRU00473"/>
    </source>
</evidence>
<sequence>MQRILAPVHSPRIFPPGRFWRAAAMTACFATSQAHAQGTDAWNTFPSTSTPAAAAAPAGPPSSAPEAPSAAPSSPSTEAAPVISTQERILPGGEPHTPATLHNGWIDARNLRHTASAVGGVGLLRVAGADLGTPRLLRFSLTGEFFQNGDFPVLGASHTRTSGSFALAYAPFEFLEVFTAYTVTANTNSRASPQLIQSLGDLTVGARGTKQWVPGLWAGADLRLLTFSGVGNQDVDRYAFGFAPRLIATYDVPQIRPEFPLLRVHGNVGFLFDGTGDLAGATVLNASEEYGLGVNRYHRFSFGLGVEAPLRAFTPFMEFNLASPLGVEDEGLIAPDGRTVSSLGAAQKTFGLGAKVTALKDVTFSVGAEFGLSRTVGLGVPATPPVNVFLGASYTVDPFHRAGATRVIETVREKPVAVSMVPRTVQVSGVVLDAKTRQPLPGVLVLVPGSGLPPVATEPHTGRFLSYPLPSGTTVRLALQKEGYKHVERDLTLTPDALPVLEVSLEAMARPATLTLSTTVQKKPVAAALRLKGPKAQELSTSASAPTKLEVPPGHYRVEVIAPSYLAQTRDIQAAEGGALELSFDLKPLPGKPLVTVVPNKLELQQQVQFAPGKAVLLEASQPLLAEVMDTIVRQGLQRVRIEGHTDNQGNPEANLKLSQERAQAVATFLTQSGLDAARLEVQGFGDTRPIAPNLTPRGKELNRRVEFIILER</sequence>
<feature type="domain" description="OmpA-like" evidence="7">
    <location>
        <begin position="597"/>
        <end position="713"/>
    </location>
</feature>
<feature type="signal peptide" evidence="6">
    <location>
        <begin position="1"/>
        <end position="36"/>
    </location>
</feature>
<reference evidence="9" key="1">
    <citation type="submission" date="2016-10" db="EMBL/GenBank/DDBJ databases">
        <authorList>
            <person name="Varghese N."/>
            <person name="Submissions S."/>
        </authorList>
    </citation>
    <scope>NUCLEOTIDE SEQUENCE [LARGE SCALE GENOMIC DNA]</scope>
    <source>
        <strain evidence="9">DSM 16858</strain>
    </source>
</reference>
<dbReference type="Proteomes" id="UP000199181">
    <property type="component" value="Unassembled WGS sequence"/>
</dbReference>
<dbReference type="PROSITE" id="PS01068">
    <property type="entry name" value="OMPA_1"/>
    <property type="match status" value="1"/>
</dbReference>
<feature type="compositionally biased region" description="Low complexity" evidence="5">
    <location>
        <begin position="46"/>
        <end position="57"/>
    </location>
</feature>
<dbReference type="Gene3D" id="2.60.40.1120">
    <property type="entry name" value="Carboxypeptidase-like, regulatory domain"/>
    <property type="match status" value="1"/>
</dbReference>
<dbReference type="SUPFAM" id="SSF49464">
    <property type="entry name" value="Carboxypeptidase regulatory domain-like"/>
    <property type="match status" value="1"/>
</dbReference>
<evidence type="ECO:0000256" key="3">
    <source>
        <dbReference type="ARBA" id="ARBA00023237"/>
    </source>
</evidence>
<evidence type="ECO:0000259" key="7">
    <source>
        <dbReference type="PROSITE" id="PS51123"/>
    </source>
</evidence>
<evidence type="ECO:0000256" key="6">
    <source>
        <dbReference type="SAM" id="SignalP"/>
    </source>
</evidence>
<evidence type="ECO:0000256" key="2">
    <source>
        <dbReference type="ARBA" id="ARBA00023136"/>
    </source>
</evidence>
<dbReference type="GO" id="GO:0009279">
    <property type="term" value="C:cell outer membrane"/>
    <property type="evidence" value="ECO:0007669"/>
    <property type="project" value="UniProtKB-SubCell"/>
</dbReference>
<dbReference type="PROSITE" id="PS51123">
    <property type="entry name" value="OMPA_2"/>
    <property type="match status" value="1"/>
</dbReference>
<accession>A0A1I0K4Z2</accession>
<dbReference type="InterPro" id="IPR036737">
    <property type="entry name" value="OmpA-like_sf"/>
</dbReference>
<proteinExistence type="predicted"/>